<dbReference type="AlphaFoldDB" id="A0AAE2ZVX1"/>
<comment type="subcellular location">
    <subcellularLocation>
        <location evidence="1">Periplasm</location>
    </subcellularLocation>
</comment>
<comment type="caution">
    <text evidence="7">The sequence shown here is derived from an EMBL/GenBank/DDBJ whole genome shotgun (WGS) entry which is preliminary data.</text>
</comment>
<keyword evidence="3" id="KW-0813">Transport</keyword>
<feature type="signal peptide" evidence="6">
    <location>
        <begin position="1"/>
        <end position="25"/>
    </location>
</feature>
<reference evidence="7" key="1">
    <citation type="submission" date="2021-08" db="EMBL/GenBank/DDBJ databases">
        <title>Hoeflea bacterium WL0058 sp. nov., isolated from the sediment.</title>
        <authorList>
            <person name="Wang L."/>
            <person name="Zhang D."/>
        </authorList>
    </citation>
    <scope>NUCLEOTIDE SEQUENCE</scope>
    <source>
        <strain evidence="7">WL0058</strain>
    </source>
</reference>
<dbReference type="GO" id="GO:0030976">
    <property type="term" value="F:thiamine pyrophosphate binding"/>
    <property type="evidence" value="ECO:0007669"/>
    <property type="project" value="TreeGrafter"/>
</dbReference>
<keyword evidence="8" id="KW-1185">Reference proteome</keyword>
<evidence type="ECO:0000256" key="6">
    <source>
        <dbReference type="SAM" id="SignalP"/>
    </source>
</evidence>
<protein>
    <submittedName>
        <fullName evidence="7">Extracellular solute-binding protein</fullName>
    </submittedName>
</protein>
<dbReference type="PANTHER" id="PTHR30006">
    <property type="entry name" value="THIAMINE-BINDING PERIPLASMIC PROTEIN-RELATED"/>
    <property type="match status" value="1"/>
</dbReference>
<accession>A0AAE2ZVX1</accession>
<evidence type="ECO:0000256" key="3">
    <source>
        <dbReference type="ARBA" id="ARBA00022448"/>
    </source>
</evidence>
<dbReference type="GO" id="GO:0015888">
    <property type="term" value="P:thiamine transport"/>
    <property type="evidence" value="ECO:0007669"/>
    <property type="project" value="TreeGrafter"/>
</dbReference>
<evidence type="ECO:0000313" key="8">
    <source>
        <dbReference type="Proteomes" id="UP001196509"/>
    </source>
</evidence>
<gene>
    <name evidence="7" type="ORF">K1W69_26210</name>
</gene>
<evidence type="ECO:0000313" key="7">
    <source>
        <dbReference type="EMBL" id="MBW8640712.1"/>
    </source>
</evidence>
<dbReference type="RefSeq" id="WP_220231448.1">
    <property type="nucleotide sequence ID" value="NZ_JAICBX010000008.1"/>
</dbReference>
<evidence type="ECO:0000256" key="5">
    <source>
        <dbReference type="ARBA" id="ARBA00022764"/>
    </source>
</evidence>
<evidence type="ECO:0000256" key="1">
    <source>
        <dbReference type="ARBA" id="ARBA00004418"/>
    </source>
</evidence>
<evidence type="ECO:0000256" key="4">
    <source>
        <dbReference type="ARBA" id="ARBA00022729"/>
    </source>
</evidence>
<dbReference type="GO" id="GO:0030975">
    <property type="term" value="F:thiamine binding"/>
    <property type="evidence" value="ECO:0007669"/>
    <property type="project" value="TreeGrafter"/>
</dbReference>
<dbReference type="EMBL" id="JAICBX010000008">
    <property type="protein sequence ID" value="MBW8640712.1"/>
    <property type="molecule type" value="Genomic_DNA"/>
</dbReference>
<dbReference type="Gene3D" id="3.40.190.10">
    <property type="entry name" value="Periplasmic binding protein-like II"/>
    <property type="match status" value="2"/>
</dbReference>
<sequence>MPLSSSIRILATVLAVGSAAAPAIAEDATLVWVDGGGAYHDTVQTRVLDPWQEETGNKVVSVAGTDNAKLRAMVEAGRVVWDVYNGDNSWGTDADGEWLVPIDYSVVPKDEIIPGFASAYRVANMIYSIQLAYNTDQVTTKPEGWADFFDLEKFPGKRAVMDYSVGGIFEIALLADGVKPDALYPMDIDRAIAKLDTIKPSLVFWQSGAQSEELVGSGEVAMVMTYNARAYDAKVALEMPVDYIFEEQILAAAYLTVPKGSKNVDEAMNLIAFAVSKPINETMSADLPLGPSNVNASPNPEMAPDLPSSHLDKPYAVFDDQWIAENSKMIESRYQAWKSAQ</sequence>
<dbReference type="InterPro" id="IPR006059">
    <property type="entry name" value="SBP"/>
</dbReference>
<organism evidence="7 8">
    <name type="scientific">Flavimaribacter sediminis</name>
    <dbReference type="NCBI Taxonomy" id="2865987"/>
    <lineage>
        <taxon>Bacteria</taxon>
        <taxon>Pseudomonadati</taxon>
        <taxon>Pseudomonadota</taxon>
        <taxon>Alphaproteobacteria</taxon>
        <taxon>Hyphomicrobiales</taxon>
        <taxon>Rhizobiaceae</taxon>
        <taxon>Flavimaribacter</taxon>
    </lineage>
</organism>
<comment type="similarity">
    <text evidence="2">Belongs to the bacterial solute-binding protein 1 family.</text>
</comment>
<evidence type="ECO:0000256" key="2">
    <source>
        <dbReference type="ARBA" id="ARBA00008520"/>
    </source>
</evidence>
<proteinExistence type="inferred from homology"/>
<feature type="chain" id="PRO_5042030831" evidence="6">
    <location>
        <begin position="26"/>
        <end position="341"/>
    </location>
</feature>
<dbReference type="Proteomes" id="UP001196509">
    <property type="component" value="Unassembled WGS sequence"/>
</dbReference>
<name>A0AAE2ZVX1_9HYPH</name>
<dbReference type="GO" id="GO:0030288">
    <property type="term" value="C:outer membrane-bounded periplasmic space"/>
    <property type="evidence" value="ECO:0007669"/>
    <property type="project" value="TreeGrafter"/>
</dbReference>
<keyword evidence="4 6" id="KW-0732">Signal</keyword>
<dbReference type="PANTHER" id="PTHR30006:SF3">
    <property type="entry name" value="THIAMINE-BINDING PERIPLASMIC PROTEIN"/>
    <property type="match status" value="1"/>
</dbReference>
<keyword evidence="5" id="KW-0574">Periplasm</keyword>
<dbReference type="SUPFAM" id="SSF53850">
    <property type="entry name" value="Periplasmic binding protein-like II"/>
    <property type="match status" value="1"/>
</dbReference>
<dbReference type="Pfam" id="PF13416">
    <property type="entry name" value="SBP_bac_8"/>
    <property type="match status" value="1"/>
</dbReference>